<evidence type="ECO:0000313" key="9">
    <source>
        <dbReference type="Proteomes" id="UP000094801"/>
    </source>
</evidence>
<sequence>MSSWIDTYKDSLVTQTKTVTSRSIASNKTTVKAPPAFNEDFHRQLKDNKLRGTAGESTSKKSVKNYDLEALKRKRAFDVAISPAKNIPVNLIMMYMSPNSLQMIPIMMTLMLFINSVKEIFQVEEKFKNVEISNDYDKVTIKALYVVCCCGNLAIGLWKLNGMGLIPNRSGDWISWEPTLLGAENSFV</sequence>
<keyword evidence="4" id="KW-0812">Transmembrane</keyword>
<dbReference type="STRING" id="983967.A0A1E4T5N5"/>
<accession>A0A1E4T5N5</accession>
<comment type="subcellular location">
    <subcellularLocation>
        <location evidence="1">Endoplasmic reticulum membrane</location>
        <topology evidence="1">Multi-pass membrane protein</topology>
    </subcellularLocation>
</comment>
<gene>
    <name evidence="8" type="ORF">CANARDRAFT_26502</name>
</gene>
<name>A0A1E4T5N5_9ASCO</name>
<evidence type="ECO:0000256" key="5">
    <source>
        <dbReference type="ARBA" id="ARBA00022824"/>
    </source>
</evidence>
<dbReference type="PANTHER" id="PTHR19315">
    <property type="entry name" value="ER MEMBRANE PROTEIN COMPLEX SUBUNIT 4"/>
    <property type="match status" value="1"/>
</dbReference>
<keyword evidence="6" id="KW-1133">Transmembrane helix</keyword>
<keyword evidence="5" id="KW-0256">Endoplasmic reticulum</keyword>
<reference evidence="9" key="1">
    <citation type="submission" date="2016-04" db="EMBL/GenBank/DDBJ databases">
        <title>Comparative genomics of biotechnologically important yeasts.</title>
        <authorList>
            <consortium name="DOE Joint Genome Institute"/>
            <person name="Riley R."/>
            <person name="Haridas S."/>
            <person name="Wolfe K.H."/>
            <person name="Lopes M.R."/>
            <person name="Hittinger C.T."/>
            <person name="Goker M."/>
            <person name="Salamov A."/>
            <person name="Wisecaver J."/>
            <person name="Long T.M."/>
            <person name="Aerts A.L."/>
            <person name="Barry K."/>
            <person name="Choi C."/>
            <person name="Clum A."/>
            <person name="Coughlan A.Y."/>
            <person name="Deshpande S."/>
            <person name="Douglass A.P."/>
            <person name="Hanson S.J."/>
            <person name="Klenk H.-P."/>
            <person name="Labutti K."/>
            <person name="Lapidus A."/>
            <person name="Lindquist E."/>
            <person name="Lipzen A."/>
            <person name="Meier-Kolthoff J.P."/>
            <person name="Ohm R.A."/>
            <person name="Otillar R.P."/>
            <person name="Pangilinan J."/>
            <person name="Peng Y."/>
            <person name="Rokas A."/>
            <person name="Rosa C.A."/>
            <person name="Scheuner C."/>
            <person name="Sibirny A.A."/>
            <person name="Slot J.C."/>
            <person name="Stielow J.B."/>
            <person name="Sun H."/>
            <person name="Kurtzman C.P."/>
            <person name="Blackwell M."/>
            <person name="Grigoriev I.V."/>
            <person name="Jeffries T.W."/>
        </authorList>
    </citation>
    <scope>NUCLEOTIDE SEQUENCE [LARGE SCALE GENOMIC DNA]</scope>
    <source>
        <strain evidence="9">NRRL YB-2248</strain>
    </source>
</reference>
<evidence type="ECO:0000256" key="2">
    <source>
        <dbReference type="ARBA" id="ARBA00007715"/>
    </source>
</evidence>
<proteinExistence type="inferred from homology"/>
<dbReference type="Proteomes" id="UP000094801">
    <property type="component" value="Unassembled WGS sequence"/>
</dbReference>
<dbReference type="GO" id="GO:0005789">
    <property type="term" value="C:endoplasmic reticulum membrane"/>
    <property type="evidence" value="ECO:0007669"/>
    <property type="project" value="UniProtKB-SubCell"/>
</dbReference>
<evidence type="ECO:0000256" key="4">
    <source>
        <dbReference type="ARBA" id="ARBA00022692"/>
    </source>
</evidence>
<keyword evidence="9" id="KW-1185">Reference proteome</keyword>
<dbReference type="EMBL" id="KV453848">
    <property type="protein sequence ID" value="ODV87069.1"/>
    <property type="molecule type" value="Genomic_DNA"/>
</dbReference>
<evidence type="ECO:0000313" key="8">
    <source>
        <dbReference type="EMBL" id="ODV87069.1"/>
    </source>
</evidence>
<dbReference type="OrthoDB" id="369569at2759"/>
<keyword evidence="7" id="KW-0472">Membrane</keyword>
<comment type="similarity">
    <text evidence="2">Belongs to the EMC4 family.</text>
</comment>
<evidence type="ECO:0000256" key="7">
    <source>
        <dbReference type="ARBA" id="ARBA00023136"/>
    </source>
</evidence>
<evidence type="ECO:0000256" key="1">
    <source>
        <dbReference type="ARBA" id="ARBA00004477"/>
    </source>
</evidence>
<dbReference type="InterPro" id="IPR009445">
    <property type="entry name" value="TMEM85/Emc4"/>
</dbReference>
<evidence type="ECO:0000256" key="6">
    <source>
        <dbReference type="ARBA" id="ARBA00022989"/>
    </source>
</evidence>
<organism evidence="8 9">
    <name type="scientific">[Candida] arabinofermentans NRRL YB-2248</name>
    <dbReference type="NCBI Taxonomy" id="983967"/>
    <lineage>
        <taxon>Eukaryota</taxon>
        <taxon>Fungi</taxon>
        <taxon>Dikarya</taxon>
        <taxon>Ascomycota</taxon>
        <taxon>Saccharomycotina</taxon>
        <taxon>Pichiomycetes</taxon>
        <taxon>Pichiales</taxon>
        <taxon>Pichiaceae</taxon>
        <taxon>Ogataea</taxon>
        <taxon>Ogataea/Candida clade</taxon>
    </lineage>
</organism>
<protein>
    <recommendedName>
        <fullName evidence="3">ER membrane protein complex subunit 4</fullName>
    </recommendedName>
</protein>
<dbReference type="AlphaFoldDB" id="A0A1E4T5N5"/>
<dbReference type="Pfam" id="PF06417">
    <property type="entry name" value="EMC4"/>
    <property type="match status" value="1"/>
</dbReference>
<evidence type="ECO:0000256" key="3">
    <source>
        <dbReference type="ARBA" id="ARBA00020820"/>
    </source>
</evidence>